<dbReference type="AlphaFoldDB" id="A0A0G0M0P5"/>
<dbReference type="SUPFAM" id="SSF53335">
    <property type="entry name" value="S-adenosyl-L-methionine-dependent methyltransferases"/>
    <property type="match status" value="1"/>
</dbReference>
<reference evidence="1 2" key="1">
    <citation type="journal article" date="2015" name="Nature">
        <title>rRNA introns, odd ribosomes, and small enigmatic genomes across a large radiation of phyla.</title>
        <authorList>
            <person name="Brown C.T."/>
            <person name="Hug L.A."/>
            <person name="Thomas B.C."/>
            <person name="Sharon I."/>
            <person name="Castelle C.J."/>
            <person name="Singh A."/>
            <person name="Wilkins M.J."/>
            <person name="Williams K.H."/>
            <person name="Banfield J.F."/>
        </authorList>
    </citation>
    <scope>NUCLEOTIDE SEQUENCE [LARGE SCALE GENOMIC DNA]</scope>
</reference>
<comment type="caution">
    <text evidence="1">The sequence shown here is derived from an EMBL/GenBank/DDBJ whole genome shotgun (WGS) entry which is preliminary data.</text>
</comment>
<accession>A0A0G0M0P5</accession>
<dbReference type="Gene3D" id="3.40.50.150">
    <property type="entry name" value="Vaccinia Virus protein VP39"/>
    <property type="match status" value="1"/>
</dbReference>
<gene>
    <name evidence="1" type="ORF">US86_C0001G0136</name>
</gene>
<dbReference type="InterPro" id="IPR029063">
    <property type="entry name" value="SAM-dependent_MTases_sf"/>
</dbReference>
<sequence>MLKKIIKHPLAPILARLINKFRIEKGDFIEYEMYDLWKKNGFFIIPNHFYQPIPDISIYNKNAFKKPMSLDGIDMQDQNQLMLLQKAFKKYNDEYNKIPSTGDPDGYKYYFNNKAFDGVDALVYYCLIRHFKPKRIVEVGSGWSSKIAAKACLRNGDTKLTCVEPYPQNFMKKGFPGLYKLVTKKVEDAPVKLFADLEEGDILFIDSSHTVKFGGDVNYLFFKILPIIKKGVLVHIHDIFFPYDYPEEWVVKEHRYWCEQYLLQAFLMFNSSFEVLYSNNYMFTKYLNEVKRVFPKSPNFSGGSFWMRRIK</sequence>
<dbReference type="PATRIC" id="fig|1618422.5.peg.139"/>
<dbReference type="EMBL" id="LBUP01000001">
    <property type="protein sequence ID" value="KKQ67209.1"/>
    <property type="molecule type" value="Genomic_DNA"/>
</dbReference>
<proteinExistence type="predicted"/>
<evidence type="ECO:0008006" key="3">
    <source>
        <dbReference type="Google" id="ProtNLM"/>
    </source>
</evidence>
<protein>
    <recommendedName>
        <fullName evidence="3">Class I SAM-dependent methyltransferase</fullName>
    </recommendedName>
</protein>
<dbReference type="Proteomes" id="UP000034235">
    <property type="component" value="Unassembled WGS sequence"/>
</dbReference>
<name>A0A0G0M0P5_9BACT</name>
<organism evidence="1 2">
    <name type="scientific">Candidatus Daviesbacteria bacterium GW2011_GWA2_38_24</name>
    <dbReference type="NCBI Taxonomy" id="1618422"/>
    <lineage>
        <taxon>Bacteria</taxon>
        <taxon>Candidatus Daviesiibacteriota</taxon>
    </lineage>
</organism>
<dbReference type="Pfam" id="PF13578">
    <property type="entry name" value="Methyltransf_24"/>
    <property type="match status" value="1"/>
</dbReference>
<evidence type="ECO:0000313" key="1">
    <source>
        <dbReference type="EMBL" id="KKQ67209.1"/>
    </source>
</evidence>
<evidence type="ECO:0000313" key="2">
    <source>
        <dbReference type="Proteomes" id="UP000034235"/>
    </source>
</evidence>